<protein>
    <submittedName>
        <fullName evidence="2">Uncharacterized protein</fullName>
    </submittedName>
</protein>
<feature type="transmembrane region" description="Helical" evidence="1">
    <location>
        <begin position="55"/>
        <end position="76"/>
    </location>
</feature>
<dbReference type="KEGG" id="mten:GWK48_06465"/>
<feature type="transmembrane region" description="Helical" evidence="1">
    <location>
        <begin position="88"/>
        <end position="107"/>
    </location>
</feature>
<proteinExistence type="predicted"/>
<dbReference type="AlphaFoldDB" id="A0A6N0NW23"/>
<keyword evidence="1" id="KW-1133">Transmembrane helix</keyword>
<name>A0A6N0NW23_9CREN</name>
<reference evidence="2 3" key="1">
    <citation type="submission" date="2020-02" db="EMBL/GenBank/DDBJ databases">
        <title>Comparative genome analysis reveals the metabolism and evolution of the thermophilic archaeal genus Metallosphaera.</title>
        <authorList>
            <person name="Jiang C."/>
        </authorList>
    </citation>
    <scope>NUCLEOTIDE SEQUENCE [LARGE SCALE GENOMIC DNA]</scope>
    <source>
        <strain evidence="2 3">Ric-A</strain>
    </source>
</reference>
<keyword evidence="1" id="KW-0472">Membrane</keyword>
<dbReference type="GeneID" id="55641577"/>
<keyword evidence="3" id="KW-1185">Reference proteome</keyword>
<evidence type="ECO:0000313" key="2">
    <source>
        <dbReference type="EMBL" id="QKR00063.1"/>
    </source>
</evidence>
<gene>
    <name evidence="2" type="ORF">GWK48_06465</name>
</gene>
<feature type="transmembrane region" description="Helical" evidence="1">
    <location>
        <begin position="149"/>
        <end position="168"/>
    </location>
</feature>
<feature type="transmembrane region" description="Helical" evidence="1">
    <location>
        <begin position="7"/>
        <end position="26"/>
    </location>
</feature>
<keyword evidence="1" id="KW-0812">Transmembrane</keyword>
<sequence>MKNKFSVAYYGLVALVTVIPLPWWYYSVGGIVTISDSPFQVLILFLGTRLFLSDVITFFLTAFRIYVFIISLGYMVQVSRGYKKVYSTMFWFPVFYILDPVLIYVLFNFIPQLLGIPIQYPFFIWGTEKLSSSYKGNMITAYVQSYPTFTYWIALASAFLYPLSRLELRKAATK</sequence>
<evidence type="ECO:0000313" key="3">
    <source>
        <dbReference type="Proteomes" id="UP000509301"/>
    </source>
</evidence>
<accession>A0A6N0NW23</accession>
<dbReference type="EMBL" id="CP049074">
    <property type="protein sequence ID" value="QKR00063.1"/>
    <property type="molecule type" value="Genomic_DNA"/>
</dbReference>
<evidence type="ECO:0000256" key="1">
    <source>
        <dbReference type="SAM" id="Phobius"/>
    </source>
</evidence>
<dbReference type="RefSeq" id="WP_174630680.1">
    <property type="nucleotide sequence ID" value="NZ_CP049074.1"/>
</dbReference>
<dbReference type="Proteomes" id="UP000509301">
    <property type="component" value="Chromosome"/>
</dbReference>
<organism evidence="2 3">
    <name type="scientific">Metallosphaera tengchongensis</name>
    <dbReference type="NCBI Taxonomy" id="1532350"/>
    <lineage>
        <taxon>Archaea</taxon>
        <taxon>Thermoproteota</taxon>
        <taxon>Thermoprotei</taxon>
        <taxon>Sulfolobales</taxon>
        <taxon>Sulfolobaceae</taxon>
        <taxon>Metallosphaera</taxon>
    </lineage>
</organism>
<dbReference type="OrthoDB" id="41808at2157"/>